<comment type="caution">
    <text evidence="3">The sequence shown here is derived from an EMBL/GenBank/DDBJ whole genome shotgun (WGS) entry which is preliminary data.</text>
</comment>
<dbReference type="EMBL" id="PKPP01005742">
    <property type="protein sequence ID" value="PWA59016.1"/>
    <property type="molecule type" value="Genomic_DNA"/>
</dbReference>
<dbReference type="Gene3D" id="1.20.58.2220">
    <property type="entry name" value="Formin, FH2 domain"/>
    <property type="match status" value="1"/>
</dbReference>
<dbReference type="InterPro" id="IPR014020">
    <property type="entry name" value="Tensin_C2-dom"/>
</dbReference>
<dbReference type="OrthoDB" id="1668162at2759"/>
<keyword evidence="1" id="KW-0378">Hydrolase</keyword>
<dbReference type="Pfam" id="PF10409">
    <property type="entry name" value="PTEN_C2"/>
    <property type="match status" value="1"/>
</dbReference>
<evidence type="ECO:0000259" key="2">
    <source>
        <dbReference type="PROSITE" id="PS51182"/>
    </source>
</evidence>
<protein>
    <submittedName>
        <fullName evidence="3">Actin-binding FH2</fullName>
    </submittedName>
</protein>
<dbReference type="InterPro" id="IPR051144">
    <property type="entry name" value="Formin_homology_domain"/>
</dbReference>
<evidence type="ECO:0000313" key="4">
    <source>
        <dbReference type="Proteomes" id="UP000245207"/>
    </source>
</evidence>
<reference evidence="3 4" key="1">
    <citation type="journal article" date="2018" name="Mol. Plant">
        <title>The genome of Artemisia annua provides insight into the evolution of Asteraceae family and artemisinin biosynthesis.</title>
        <authorList>
            <person name="Shen Q."/>
            <person name="Zhang L."/>
            <person name="Liao Z."/>
            <person name="Wang S."/>
            <person name="Yan T."/>
            <person name="Shi P."/>
            <person name="Liu M."/>
            <person name="Fu X."/>
            <person name="Pan Q."/>
            <person name="Wang Y."/>
            <person name="Lv Z."/>
            <person name="Lu X."/>
            <person name="Zhang F."/>
            <person name="Jiang W."/>
            <person name="Ma Y."/>
            <person name="Chen M."/>
            <person name="Hao X."/>
            <person name="Li L."/>
            <person name="Tang Y."/>
            <person name="Lv G."/>
            <person name="Zhou Y."/>
            <person name="Sun X."/>
            <person name="Brodelius P.E."/>
            <person name="Rose J.K.C."/>
            <person name="Tang K."/>
        </authorList>
    </citation>
    <scope>NUCLEOTIDE SEQUENCE [LARGE SCALE GENOMIC DNA]</scope>
    <source>
        <strain evidence="4">cv. Huhao1</strain>
        <tissue evidence="3">Leaf</tissue>
    </source>
</reference>
<keyword evidence="4" id="KW-1185">Reference proteome</keyword>
<feature type="domain" description="C2 tensin-type" evidence="2">
    <location>
        <begin position="50"/>
        <end position="172"/>
    </location>
</feature>
<organism evidence="3 4">
    <name type="scientific">Artemisia annua</name>
    <name type="common">Sweet wormwood</name>
    <dbReference type="NCBI Taxonomy" id="35608"/>
    <lineage>
        <taxon>Eukaryota</taxon>
        <taxon>Viridiplantae</taxon>
        <taxon>Streptophyta</taxon>
        <taxon>Embryophyta</taxon>
        <taxon>Tracheophyta</taxon>
        <taxon>Spermatophyta</taxon>
        <taxon>Magnoliopsida</taxon>
        <taxon>eudicotyledons</taxon>
        <taxon>Gunneridae</taxon>
        <taxon>Pentapetalae</taxon>
        <taxon>asterids</taxon>
        <taxon>campanulids</taxon>
        <taxon>Asterales</taxon>
        <taxon>Asteraceae</taxon>
        <taxon>Asteroideae</taxon>
        <taxon>Anthemideae</taxon>
        <taxon>Artemisiinae</taxon>
        <taxon>Artemisia</taxon>
    </lineage>
</organism>
<dbReference type="SUPFAM" id="SSF49562">
    <property type="entry name" value="C2 domain (Calcium/lipid-binding domain, CaLB)"/>
    <property type="match status" value="1"/>
</dbReference>
<dbReference type="Gene3D" id="2.60.40.1110">
    <property type="match status" value="1"/>
</dbReference>
<dbReference type="PANTHER" id="PTHR45733">
    <property type="entry name" value="FORMIN-J"/>
    <property type="match status" value="1"/>
</dbReference>
<dbReference type="STRING" id="35608.A0A2U1MCT0"/>
<dbReference type="InterPro" id="IPR035892">
    <property type="entry name" value="C2_domain_sf"/>
</dbReference>
<keyword evidence="1" id="KW-0904">Protein phosphatase</keyword>
<dbReference type="InterPro" id="IPR042201">
    <property type="entry name" value="FH2_Formin_sf"/>
</dbReference>
<name>A0A2U1MCT0_ARTAN</name>
<dbReference type="PANTHER" id="PTHR45733:SF8">
    <property type="entry name" value="FORMIN-J"/>
    <property type="match status" value="1"/>
</dbReference>
<evidence type="ECO:0000256" key="1">
    <source>
        <dbReference type="ARBA" id="ARBA00022912"/>
    </source>
</evidence>
<accession>A0A2U1MCT0</accession>
<proteinExistence type="predicted"/>
<dbReference type="Proteomes" id="UP000245207">
    <property type="component" value="Unassembled WGS sequence"/>
</dbReference>
<dbReference type="AlphaFoldDB" id="A0A2U1MCT0"/>
<dbReference type="GO" id="GO:0004721">
    <property type="term" value="F:phosphoprotein phosphatase activity"/>
    <property type="evidence" value="ECO:0007669"/>
    <property type="project" value="UniProtKB-KW"/>
</dbReference>
<evidence type="ECO:0000313" key="3">
    <source>
        <dbReference type="EMBL" id="PWA59016.1"/>
    </source>
</evidence>
<dbReference type="SMART" id="SM01326">
    <property type="entry name" value="PTEN_C2"/>
    <property type="match status" value="1"/>
</dbReference>
<gene>
    <name evidence="3" type="ORF">CTI12_AA393360</name>
</gene>
<dbReference type="PROSITE" id="PS51182">
    <property type="entry name" value="C2_TENSIN"/>
    <property type="match status" value="1"/>
</dbReference>
<sequence>MGDTIDQLKDHYPEASILIYNFGDNESSQVASSLSDYDVNVMDYPQQYKGCPLLLMEVIHHFLKTSESWLLLGQQHILLMHCEQGGWPILAFMLAAFMTYKNNYSGEGDIVLECINLHDDLSSEKMMFRAMFNTAFMGSNFVVLNSDEIDTLWDAKDTFHNDFRVKFSKNLGSTKLKAYHWSKLKKGVNGTLWAKAQSPGEALKVPEINMTELASLFSTSQPRAELKREYKGKVANNSEKTNI</sequence>